<gene>
    <name evidence="2" type="ORF">LDC_2454</name>
</gene>
<dbReference type="CDD" id="cd04301">
    <property type="entry name" value="NAT_SF"/>
    <property type="match status" value="1"/>
</dbReference>
<organism evidence="2">
    <name type="scientific">sediment metagenome</name>
    <dbReference type="NCBI Taxonomy" id="749907"/>
    <lineage>
        <taxon>unclassified sequences</taxon>
        <taxon>metagenomes</taxon>
        <taxon>ecological metagenomes</taxon>
    </lineage>
</organism>
<dbReference type="InterPro" id="IPR016181">
    <property type="entry name" value="Acyl_CoA_acyltransferase"/>
</dbReference>
<dbReference type="EMBL" id="ADZX01000746">
    <property type="protein sequence ID" value="EFK95532.1"/>
    <property type="molecule type" value="Genomic_DNA"/>
</dbReference>
<evidence type="ECO:0000313" key="2">
    <source>
        <dbReference type="EMBL" id="EFK95532.1"/>
    </source>
</evidence>
<dbReference type="InterPro" id="IPR000182">
    <property type="entry name" value="GNAT_dom"/>
</dbReference>
<name>D9PLN1_9ZZZZ</name>
<dbReference type="Gene3D" id="3.40.630.30">
    <property type="match status" value="1"/>
</dbReference>
<reference evidence="2" key="1">
    <citation type="submission" date="2010-07" db="EMBL/GenBank/DDBJ databases">
        <authorList>
            <consortium name="CONSOLIDER consortium CSD2007-00005"/>
            <person name="Guazzaroni M.-E."/>
            <person name="Richter M."/>
            <person name="Garcia-Salamanca A."/>
            <person name="Yarza P."/>
            <person name="Ferrer M."/>
        </authorList>
    </citation>
    <scope>NUCLEOTIDE SEQUENCE</scope>
</reference>
<dbReference type="Pfam" id="PF00583">
    <property type="entry name" value="Acetyltransf_1"/>
    <property type="match status" value="1"/>
</dbReference>
<dbReference type="PROSITE" id="PS51186">
    <property type="entry name" value="GNAT"/>
    <property type="match status" value="1"/>
</dbReference>
<dbReference type="GO" id="GO:0016747">
    <property type="term" value="F:acyltransferase activity, transferring groups other than amino-acyl groups"/>
    <property type="evidence" value="ECO:0007669"/>
    <property type="project" value="InterPro"/>
</dbReference>
<dbReference type="SUPFAM" id="SSF55729">
    <property type="entry name" value="Acyl-CoA N-acyltransferases (Nat)"/>
    <property type="match status" value="1"/>
</dbReference>
<reference evidence="2" key="2">
    <citation type="journal article" date="2011" name="Microb. Ecol.">
        <title>Taxonomic and Functional Metagenomic Profiling of the Microbial Community in the Anoxic Sediment of a Sub-saline Shallow Lake (Laguna de Carrizo, Central Spain).</title>
        <authorList>
            <person name="Ferrer M."/>
            <person name="Guazzaroni M.E."/>
            <person name="Richter M."/>
            <person name="Garcia-Salamanca A."/>
            <person name="Yarza P."/>
            <person name="Suarez-Suarez A."/>
            <person name="Solano J."/>
            <person name="Alcaide M."/>
            <person name="van Dillewijn P."/>
            <person name="Molina-Henares M.A."/>
            <person name="Lopez-Cortes N."/>
            <person name="Al-Ramahi Y."/>
            <person name="Guerrero C."/>
            <person name="Acosta A."/>
            <person name="de Eugenio L.I."/>
            <person name="Martinez V."/>
            <person name="Marques S."/>
            <person name="Rojo F."/>
            <person name="Santero E."/>
            <person name="Genilloud O."/>
            <person name="Perez-Perez J."/>
            <person name="Rossello-Mora R."/>
            <person name="Ramos J.L."/>
        </authorList>
    </citation>
    <scope>NUCLEOTIDE SEQUENCE</scope>
</reference>
<comment type="caution">
    <text evidence="2">The sequence shown here is derived from an EMBL/GenBank/DDBJ whole genome shotgun (WGS) entry which is preliminary data.</text>
</comment>
<accession>D9PLN1</accession>
<keyword evidence="2" id="KW-0808">Transferase</keyword>
<evidence type="ECO:0000259" key="1">
    <source>
        <dbReference type="PROSITE" id="PS51186"/>
    </source>
</evidence>
<proteinExistence type="predicted"/>
<feature type="domain" description="N-acetyltransferase" evidence="1">
    <location>
        <begin position="1"/>
        <end position="128"/>
    </location>
</feature>
<protein>
    <submittedName>
        <fullName evidence="2">Protein containing acetyltransferase domain</fullName>
    </submittedName>
</protein>
<dbReference type="AlphaFoldDB" id="D9PLN1"/>
<sequence>MAIDTKVLGKSRWDYWLMKMALAEQRLPIASLVAEADGKVVGFILGDASGYEYDVPENIGWIDTIGVDPEYQKKGIAQALMKELIANLKKVGVDTIYTLVSWPDWDLLKFFHASGFQKGPLINLELKI</sequence>